<dbReference type="PANTHER" id="PTHR45648:SF22">
    <property type="entry name" value="GDSL LIPASE_ACYLHYDROLASE FAMILY PROTEIN (AFU_ORTHOLOGUE AFUA_4G14700)"/>
    <property type="match status" value="1"/>
</dbReference>
<evidence type="ECO:0000313" key="4">
    <source>
        <dbReference type="Proteomes" id="UP001140453"/>
    </source>
</evidence>
<dbReference type="Gene3D" id="3.40.50.1110">
    <property type="entry name" value="SGNH hydrolase"/>
    <property type="match status" value="1"/>
</dbReference>
<name>A0A9W9CYE0_9PEZI</name>
<dbReference type="Proteomes" id="UP001140453">
    <property type="component" value="Unassembled WGS sequence"/>
</dbReference>
<dbReference type="InterPro" id="IPR036514">
    <property type="entry name" value="SGNH_hydro_sf"/>
</dbReference>
<keyword evidence="2" id="KW-0732">Signal</keyword>
<dbReference type="PANTHER" id="PTHR45648">
    <property type="entry name" value="GDSL LIPASE/ACYLHYDROLASE FAMILY PROTEIN (AFU_ORTHOLOGUE AFUA_4G14700)"/>
    <property type="match status" value="1"/>
</dbReference>
<proteinExistence type="predicted"/>
<keyword evidence="4" id="KW-1185">Reference proteome</keyword>
<protein>
    <recommendedName>
        <fullName evidence="5">Carbohydrate esterase family 16 protein</fullName>
    </recommendedName>
</protein>
<evidence type="ECO:0000256" key="1">
    <source>
        <dbReference type="ARBA" id="ARBA00022801"/>
    </source>
</evidence>
<dbReference type="SUPFAM" id="SSF52266">
    <property type="entry name" value="SGNH hydrolase"/>
    <property type="match status" value="1"/>
</dbReference>
<dbReference type="Pfam" id="PF00657">
    <property type="entry name" value="Lipase_GDSL"/>
    <property type="match status" value="1"/>
</dbReference>
<dbReference type="EMBL" id="JAPEVB010000002">
    <property type="protein sequence ID" value="KAJ4394000.1"/>
    <property type="molecule type" value="Genomic_DNA"/>
</dbReference>
<sequence length="312" mass="33865">MSASFRMIAIFSAMVVYAAPAVPLATPESTRYSSMVVFGDSFSDNGNGSYRISNGTWPLVPPYHQGHFSNGPIWAQYLASNLSLPLYDYAVGGATSSNALIQGFTGPSSTLAVPAVTDQVASFLSGLSPQSTTLSSTSSDFSHPLFVIWAGANDIFFDPNISATRSYLEIQFAGSTLLAAHPNGRVLTIASPDLSRLPYGFYADELTKRQLRSFTDLLAGLLEDGARARSDVDNVDLRRLFEQFEYFAQPQMYGIAPLGKYGSCLVGTYGEGGTNGSIEQCEDVDGRVYWDEYHPTTYTHSWIARDILDALS</sequence>
<dbReference type="InterPro" id="IPR001087">
    <property type="entry name" value="GDSL"/>
</dbReference>
<evidence type="ECO:0000313" key="3">
    <source>
        <dbReference type="EMBL" id="KAJ4394000.1"/>
    </source>
</evidence>
<reference evidence="3" key="1">
    <citation type="submission" date="2022-10" db="EMBL/GenBank/DDBJ databases">
        <title>Tapping the CABI collections for fungal endophytes: first genome assemblies for Collariella, Neodidymelliopsis, Ascochyta clinopodiicola, Didymella pomorum, Didymosphaeria variabile, Neocosmospora piperis and Neocucurbitaria cava.</title>
        <authorList>
            <person name="Hill R."/>
        </authorList>
    </citation>
    <scope>NUCLEOTIDE SEQUENCE</scope>
    <source>
        <strain evidence="3">IMI 355082</strain>
    </source>
</reference>
<dbReference type="GO" id="GO:0016788">
    <property type="term" value="F:hydrolase activity, acting on ester bonds"/>
    <property type="evidence" value="ECO:0007669"/>
    <property type="project" value="InterPro"/>
</dbReference>
<comment type="caution">
    <text evidence="3">The sequence shown here is derived from an EMBL/GenBank/DDBJ whole genome shotgun (WGS) entry which is preliminary data.</text>
</comment>
<keyword evidence="1" id="KW-0378">Hydrolase</keyword>
<evidence type="ECO:0008006" key="5">
    <source>
        <dbReference type="Google" id="ProtNLM"/>
    </source>
</evidence>
<organism evidence="3 4">
    <name type="scientific">Gnomoniopsis smithogilvyi</name>
    <dbReference type="NCBI Taxonomy" id="1191159"/>
    <lineage>
        <taxon>Eukaryota</taxon>
        <taxon>Fungi</taxon>
        <taxon>Dikarya</taxon>
        <taxon>Ascomycota</taxon>
        <taxon>Pezizomycotina</taxon>
        <taxon>Sordariomycetes</taxon>
        <taxon>Sordariomycetidae</taxon>
        <taxon>Diaporthales</taxon>
        <taxon>Gnomoniaceae</taxon>
        <taxon>Gnomoniopsis</taxon>
    </lineage>
</organism>
<feature type="signal peptide" evidence="2">
    <location>
        <begin position="1"/>
        <end position="18"/>
    </location>
</feature>
<accession>A0A9W9CYE0</accession>
<feature type="chain" id="PRO_5040830008" description="Carbohydrate esterase family 16 protein" evidence="2">
    <location>
        <begin position="19"/>
        <end position="312"/>
    </location>
</feature>
<evidence type="ECO:0000256" key="2">
    <source>
        <dbReference type="SAM" id="SignalP"/>
    </source>
</evidence>
<dbReference type="CDD" id="cd01846">
    <property type="entry name" value="fatty_acyltransferase_like"/>
    <property type="match status" value="1"/>
</dbReference>
<dbReference type="InterPro" id="IPR051058">
    <property type="entry name" value="GDSL_Est/Lipase"/>
</dbReference>
<dbReference type="AlphaFoldDB" id="A0A9W9CYE0"/>
<dbReference type="OrthoDB" id="1600564at2759"/>
<gene>
    <name evidence="3" type="ORF">N0V93_003217</name>
</gene>